<organism evidence="1 2">
    <name type="scientific">Candidatus Lachnoclostridium stercoravium</name>
    <dbReference type="NCBI Taxonomy" id="2838633"/>
    <lineage>
        <taxon>Bacteria</taxon>
        <taxon>Bacillati</taxon>
        <taxon>Bacillota</taxon>
        <taxon>Clostridia</taxon>
        <taxon>Lachnospirales</taxon>
        <taxon>Lachnospiraceae</taxon>
    </lineage>
</organism>
<reference evidence="1" key="2">
    <citation type="submission" date="2021-04" db="EMBL/GenBank/DDBJ databases">
        <authorList>
            <person name="Gilroy R."/>
        </authorList>
    </citation>
    <scope>NUCLEOTIDE SEQUENCE</scope>
    <source>
        <strain evidence="1">CHK178-16964</strain>
    </source>
</reference>
<sequence length="90" mass="10612">MWKDKRKKAWRRIRTGGERLIRRLCLAALILEAAWGMKGYIQTGISQKYEVVGQWEEDQADPGPGKSIFGITIELEDGMIRIYREEERWE</sequence>
<evidence type="ECO:0000313" key="1">
    <source>
        <dbReference type="EMBL" id="HJA71854.1"/>
    </source>
</evidence>
<name>A0A9D2HJX5_9FIRM</name>
<evidence type="ECO:0000313" key="2">
    <source>
        <dbReference type="Proteomes" id="UP000823900"/>
    </source>
</evidence>
<protein>
    <submittedName>
        <fullName evidence="1">Uncharacterized protein</fullName>
    </submittedName>
</protein>
<proteinExistence type="predicted"/>
<dbReference type="AlphaFoldDB" id="A0A9D2HJX5"/>
<dbReference type="Proteomes" id="UP000823900">
    <property type="component" value="Unassembled WGS sequence"/>
</dbReference>
<reference evidence="1" key="1">
    <citation type="journal article" date="2021" name="PeerJ">
        <title>Extensive microbial diversity within the chicken gut microbiome revealed by metagenomics and culture.</title>
        <authorList>
            <person name="Gilroy R."/>
            <person name="Ravi A."/>
            <person name="Getino M."/>
            <person name="Pursley I."/>
            <person name="Horton D.L."/>
            <person name="Alikhan N.F."/>
            <person name="Baker D."/>
            <person name="Gharbi K."/>
            <person name="Hall N."/>
            <person name="Watson M."/>
            <person name="Adriaenssens E.M."/>
            <person name="Foster-Nyarko E."/>
            <person name="Jarju S."/>
            <person name="Secka A."/>
            <person name="Antonio M."/>
            <person name="Oren A."/>
            <person name="Chaudhuri R.R."/>
            <person name="La Ragione R."/>
            <person name="Hildebrand F."/>
            <person name="Pallen M.J."/>
        </authorList>
    </citation>
    <scope>NUCLEOTIDE SEQUENCE</scope>
    <source>
        <strain evidence="1">CHK178-16964</strain>
    </source>
</reference>
<dbReference type="EMBL" id="DWZA01000088">
    <property type="protein sequence ID" value="HJA71854.1"/>
    <property type="molecule type" value="Genomic_DNA"/>
</dbReference>
<accession>A0A9D2HJX5</accession>
<gene>
    <name evidence="1" type="ORF">IAA07_09820</name>
</gene>
<comment type="caution">
    <text evidence="1">The sequence shown here is derived from an EMBL/GenBank/DDBJ whole genome shotgun (WGS) entry which is preliminary data.</text>
</comment>